<feature type="transmembrane region" description="Helical" evidence="5">
    <location>
        <begin position="70"/>
        <end position="92"/>
    </location>
</feature>
<keyword evidence="4 5" id="KW-0472">Membrane</keyword>
<dbReference type="InterPro" id="IPR005829">
    <property type="entry name" value="Sugar_transporter_CS"/>
</dbReference>
<dbReference type="GeneTree" id="ENSGT00940000162538"/>
<dbReference type="OMA" id="ISTLIMY"/>
<accession>H2XTP0</accession>
<dbReference type="EMBL" id="EAAA01001979">
    <property type="status" value="NOT_ANNOTATED_CDS"/>
    <property type="molecule type" value="Genomic_DNA"/>
</dbReference>
<evidence type="ECO:0000256" key="1">
    <source>
        <dbReference type="ARBA" id="ARBA00004141"/>
    </source>
</evidence>
<organism evidence="7 8">
    <name type="scientific">Ciona intestinalis</name>
    <name type="common">Transparent sea squirt</name>
    <name type="synonym">Ascidia intestinalis</name>
    <dbReference type="NCBI Taxonomy" id="7719"/>
    <lineage>
        <taxon>Eukaryota</taxon>
        <taxon>Metazoa</taxon>
        <taxon>Chordata</taxon>
        <taxon>Tunicata</taxon>
        <taxon>Ascidiacea</taxon>
        <taxon>Phlebobranchia</taxon>
        <taxon>Cionidae</taxon>
        <taxon>Ciona</taxon>
    </lineage>
</organism>
<evidence type="ECO:0000259" key="6">
    <source>
        <dbReference type="PROSITE" id="PS50850"/>
    </source>
</evidence>
<dbReference type="GO" id="GO:0016020">
    <property type="term" value="C:membrane"/>
    <property type="evidence" value="ECO:0007669"/>
    <property type="project" value="UniProtKB-SubCell"/>
</dbReference>
<dbReference type="HOGENOM" id="CLU_1261093_0_0_1"/>
<dbReference type="PANTHER" id="PTHR24064">
    <property type="entry name" value="SOLUTE CARRIER FAMILY 22 MEMBER"/>
    <property type="match status" value="1"/>
</dbReference>
<dbReference type="InterPro" id="IPR020846">
    <property type="entry name" value="MFS_dom"/>
</dbReference>
<dbReference type="SUPFAM" id="SSF103473">
    <property type="entry name" value="MFS general substrate transporter"/>
    <property type="match status" value="1"/>
</dbReference>
<dbReference type="InterPro" id="IPR005828">
    <property type="entry name" value="MFS_sugar_transport-like"/>
</dbReference>
<proteinExistence type="predicted"/>
<dbReference type="AlphaFoldDB" id="H2XTP0"/>
<sequence length="219" mass="25131">MENITLYEYESCPGELVYDRSQGNSMTIEFNLVCDSSWKKPVVASSILLGYFIGSIIGSPISDRYGRKTILVASIIIYAISSLFCSFSVSFLMVLSSLLFVGISTLIMYYTAFILAQEMVPVNKKAIAATAMNLGYISGYLFLTLSFYLIRDWRWLYRLTSIISAVYFIPFLWFVPESPKWLLNNKSKQNSTTFKTKKLQDLEDKDVQMQLYIYLLNKK</sequence>
<protein>
    <recommendedName>
        <fullName evidence="6">Major facilitator superfamily (MFS) profile domain-containing protein</fullName>
    </recommendedName>
</protein>
<feature type="transmembrane region" description="Helical" evidence="5">
    <location>
        <begin position="128"/>
        <end position="149"/>
    </location>
</feature>
<dbReference type="STRING" id="7719.ENSCINP00000033024"/>
<dbReference type="PROSITE" id="PS00216">
    <property type="entry name" value="SUGAR_TRANSPORT_1"/>
    <property type="match status" value="1"/>
</dbReference>
<dbReference type="GO" id="GO:0022857">
    <property type="term" value="F:transmembrane transporter activity"/>
    <property type="evidence" value="ECO:0007669"/>
    <property type="project" value="InterPro"/>
</dbReference>
<feature type="transmembrane region" description="Helical" evidence="5">
    <location>
        <begin position="41"/>
        <end position="58"/>
    </location>
</feature>
<comment type="subcellular location">
    <subcellularLocation>
        <location evidence="1">Membrane</location>
        <topology evidence="1">Multi-pass membrane protein</topology>
    </subcellularLocation>
</comment>
<keyword evidence="8" id="KW-1185">Reference proteome</keyword>
<dbReference type="Pfam" id="PF00083">
    <property type="entry name" value="Sugar_tr"/>
    <property type="match status" value="1"/>
</dbReference>
<reference evidence="7" key="2">
    <citation type="journal article" date="2008" name="Genome Biol.">
        <title>Improved genome assembly and evidence-based global gene model set for the chordate Ciona intestinalis: new insight into intron and operon populations.</title>
        <authorList>
            <person name="Satou Y."/>
            <person name="Mineta K."/>
            <person name="Ogasawara M."/>
            <person name="Sasakura Y."/>
            <person name="Shoguchi E."/>
            <person name="Ueno K."/>
            <person name="Yamada L."/>
            <person name="Matsumoto J."/>
            <person name="Wasserscheid J."/>
            <person name="Dewar K."/>
            <person name="Wiley G.B."/>
            <person name="Macmil S.L."/>
            <person name="Roe B.A."/>
            <person name="Zeller R.W."/>
            <person name="Hastings K.E."/>
            <person name="Lemaire P."/>
            <person name="Lindquist E."/>
            <person name="Endo T."/>
            <person name="Hotta K."/>
            <person name="Inaba K."/>
        </authorList>
    </citation>
    <scope>NUCLEOTIDE SEQUENCE [LARGE SCALE GENOMIC DNA]</scope>
    <source>
        <strain evidence="7">wild type</strain>
    </source>
</reference>
<dbReference type="Proteomes" id="UP000008144">
    <property type="component" value="Chromosome 4"/>
</dbReference>
<evidence type="ECO:0000256" key="4">
    <source>
        <dbReference type="ARBA" id="ARBA00023136"/>
    </source>
</evidence>
<dbReference type="Ensembl" id="ENSCINT00000036365.1">
    <property type="protein sequence ID" value="ENSCINP00000033024.1"/>
    <property type="gene ID" value="ENSCING00000024670.1"/>
</dbReference>
<evidence type="ECO:0000256" key="5">
    <source>
        <dbReference type="SAM" id="Phobius"/>
    </source>
</evidence>
<feature type="transmembrane region" description="Helical" evidence="5">
    <location>
        <begin position="155"/>
        <end position="175"/>
    </location>
</feature>
<evidence type="ECO:0000313" key="7">
    <source>
        <dbReference type="Ensembl" id="ENSCINP00000033024.1"/>
    </source>
</evidence>
<name>H2XTP0_CIOIN</name>
<feature type="transmembrane region" description="Helical" evidence="5">
    <location>
        <begin position="98"/>
        <end position="116"/>
    </location>
</feature>
<evidence type="ECO:0000256" key="3">
    <source>
        <dbReference type="ARBA" id="ARBA00022989"/>
    </source>
</evidence>
<evidence type="ECO:0000256" key="2">
    <source>
        <dbReference type="ARBA" id="ARBA00022692"/>
    </source>
</evidence>
<reference evidence="7" key="3">
    <citation type="submission" date="2025-08" db="UniProtKB">
        <authorList>
            <consortium name="Ensembl"/>
        </authorList>
    </citation>
    <scope>IDENTIFICATION</scope>
</reference>
<evidence type="ECO:0000313" key="8">
    <source>
        <dbReference type="Proteomes" id="UP000008144"/>
    </source>
</evidence>
<feature type="domain" description="Major facilitator superfamily (MFS) profile" evidence="6">
    <location>
        <begin position="1"/>
        <end position="219"/>
    </location>
</feature>
<keyword evidence="3 5" id="KW-1133">Transmembrane helix</keyword>
<keyword evidence="2 5" id="KW-0812">Transmembrane</keyword>
<reference evidence="7" key="4">
    <citation type="submission" date="2025-09" db="UniProtKB">
        <authorList>
            <consortium name="Ensembl"/>
        </authorList>
    </citation>
    <scope>IDENTIFICATION</scope>
</reference>
<dbReference type="PROSITE" id="PS50850">
    <property type="entry name" value="MFS"/>
    <property type="match status" value="1"/>
</dbReference>
<dbReference type="InParanoid" id="H2XTP0"/>
<dbReference type="InterPro" id="IPR036259">
    <property type="entry name" value="MFS_trans_sf"/>
</dbReference>
<dbReference type="Gene3D" id="1.20.1250.20">
    <property type="entry name" value="MFS general substrate transporter like domains"/>
    <property type="match status" value="1"/>
</dbReference>
<reference evidence="8" key="1">
    <citation type="journal article" date="2002" name="Science">
        <title>The draft genome of Ciona intestinalis: insights into chordate and vertebrate origins.</title>
        <authorList>
            <person name="Dehal P."/>
            <person name="Satou Y."/>
            <person name="Campbell R.K."/>
            <person name="Chapman J."/>
            <person name="Degnan B."/>
            <person name="De Tomaso A."/>
            <person name="Davidson B."/>
            <person name="Di Gregorio A."/>
            <person name="Gelpke M."/>
            <person name="Goodstein D.M."/>
            <person name="Harafuji N."/>
            <person name="Hastings K.E."/>
            <person name="Ho I."/>
            <person name="Hotta K."/>
            <person name="Huang W."/>
            <person name="Kawashima T."/>
            <person name="Lemaire P."/>
            <person name="Martinez D."/>
            <person name="Meinertzhagen I.A."/>
            <person name="Necula S."/>
            <person name="Nonaka M."/>
            <person name="Putnam N."/>
            <person name="Rash S."/>
            <person name="Saiga H."/>
            <person name="Satake M."/>
            <person name="Terry A."/>
            <person name="Yamada L."/>
            <person name="Wang H.G."/>
            <person name="Awazu S."/>
            <person name="Azumi K."/>
            <person name="Boore J."/>
            <person name="Branno M."/>
            <person name="Chin-Bow S."/>
            <person name="DeSantis R."/>
            <person name="Doyle S."/>
            <person name="Francino P."/>
            <person name="Keys D.N."/>
            <person name="Haga S."/>
            <person name="Hayashi H."/>
            <person name="Hino K."/>
            <person name="Imai K.S."/>
            <person name="Inaba K."/>
            <person name="Kano S."/>
            <person name="Kobayashi K."/>
            <person name="Kobayashi M."/>
            <person name="Lee B.I."/>
            <person name="Makabe K.W."/>
            <person name="Manohar C."/>
            <person name="Matassi G."/>
            <person name="Medina M."/>
            <person name="Mochizuki Y."/>
            <person name="Mount S."/>
            <person name="Morishita T."/>
            <person name="Miura S."/>
            <person name="Nakayama A."/>
            <person name="Nishizaka S."/>
            <person name="Nomoto H."/>
            <person name="Ohta F."/>
            <person name="Oishi K."/>
            <person name="Rigoutsos I."/>
            <person name="Sano M."/>
            <person name="Sasaki A."/>
            <person name="Sasakura Y."/>
            <person name="Shoguchi E."/>
            <person name="Shin-i T."/>
            <person name="Spagnuolo A."/>
            <person name="Stainier D."/>
            <person name="Suzuki M.M."/>
            <person name="Tassy O."/>
            <person name="Takatori N."/>
            <person name="Tokuoka M."/>
            <person name="Yagi K."/>
            <person name="Yoshizaki F."/>
            <person name="Wada S."/>
            <person name="Zhang C."/>
            <person name="Hyatt P.D."/>
            <person name="Larimer F."/>
            <person name="Detter C."/>
            <person name="Doggett N."/>
            <person name="Glavina T."/>
            <person name="Hawkins T."/>
            <person name="Richardson P."/>
            <person name="Lucas S."/>
            <person name="Kohara Y."/>
            <person name="Levine M."/>
            <person name="Satoh N."/>
            <person name="Rokhsar D.S."/>
        </authorList>
    </citation>
    <scope>NUCLEOTIDE SEQUENCE [LARGE SCALE GENOMIC DNA]</scope>
</reference>